<organism evidence="1 2">
    <name type="scientific">Mariniphaga sediminis</name>
    <dbReference type="NCBI Taxonomy" id="1628158"/>
    <lineage>
        <taxon>Bacteria</taxon>
        <taxon>Pseudomonadati</taxon>
        <taxon>Bacteroidota</taxon>
        <taxon>Bacteroidia</taxon>
        <taxon>Marinilabiliales</taxon>
        <taxon>Prolixibacteraceae</taxon>
        <taxon>Mariniphaga</taxon>
    </lineage>
</organism>
<proteinExistence type="predicted"/>
<protein>
    <submittedName>
        <fullName evidence="1">Uncharacterized protein</fullName>
    </submittedName>
</protein>
<sequence>MKTLELKTELHSLIEDITDTQLLMAIKILLTKGKNNDWWKTLSEEEKIIIEKGLKESEEGNLIPHNMVMEETKEKQLKY</sequence>
<dbReference type="AlphaFoldDB" id="A0A399CTG6"/>
<comment type="caution">
    <text evidence="1">The sequence shown here is derived from an EMBL/GenBank/DDBJ whole genome shotgun (WGS) entry which is preliminary data.</text>
</comment>
<dbReference type="EMBL" id="QWET01000027">
    <property type="protein sequence ID" value="RIH63069.1"/>
    <property type="molecule type" value="Genomic_DNA"/>
</dbReference>
<dbReference type="Proteomes" id="UP000266441">
    <property type="component" value="Unassembled WGS sequence"/>
</dbReference>
<evidence type="ECO:0000313" key="2">
    <source>
        <dbReference type="Proteomes" id="UP000266441"/>
    </source>
</evidence>
<name>A0A399CTG6_9BACT</name>
<accession>A0A399CTG6</accession>
<dbReference type="OrthoDB" id="982589at2"/>
<reference evidence="1 2" key="1">
    <citation type="journal article" date="2015" name="Int. J. Syst. Evol. Microbiol.">
        <title>Mariniphaga sediminis sp. nov., isolated from coastal sediment.</title>
        <authorList>
            <person name="Wang F.Q."/>
            <person name="Shen Q.Y."/>
            <person name="Chen G.J."/>
            <person name="Du Z.J."/>
        </authorList>
    </citation>
    <scope>NUCLEOTIDE SEQUENCE [LARGE SCALE GENOMIC DNA]</scope>
    <source>
        <strain evidence="1 2">SY21</strain>
    </source>
</reference>
<dbReference type="RefSeq" id="WP_119352030.1">
    <property type="nucleotide sequence ID" value="NZ_QWET01000027.1"/>
</dbReference>
<keyword evidence="2" id="KW-1185">Reference proteome</keyword>
<gene>
    <name evidence="1" type="ORF">D1164_21815</name>
</gene>
<evidence type="ECO:0000313" key="1">
    <source>
        <dbReference type="EMBL" id="RIH63069.1"/>
    </source>
</evidence>